<gene>
    <name evidence="2" type="ORF">C7Y47_06500</name>
</gene>
<evidence type="ECO:0000313" key="3">
    <source>
        <dbReference type="Proteomes" id="UP000317944"/>
    </source>
</evidence>
<organism evidence="2 3">
    <name type="scientific">Lysinibacillus sphaericus</name>
    <name type="common">Bacillus sphaericus</name>
    <dbReference type="NCBI Taxonomy" id="1421"/>
    <lineage>
        <taxon>Bacteria</taxon>
        <taxon>Bacillati</taxon>
        <taxon>Bacillota</taxon>
        <taxon>Bacilli</taxon>
        <taxon>Bacillales</taxon>
        <taxon>Bacillaceae</taxon>
        <taxon>Lysinibacillus</taxon>
    </lineage>
</organism>
<dbReference type="RefSeq" id="WP_142508023.1">
    <property type="nucleotide sequence ID" value="NZ_SADV01000004.1"/>
</dbReference>
<comment type="caution">
    <text evidence="2">The sequence shown here is derived from an EMBL/GenBank/DDBJ whole genome shotgun (WGS) entry which is preliminary data.</text>
</comment>
<dbReference type="Pfam" id="PF12867">
    <property type="entry name" value="DinB_2"/>
    <property type="match status" value="1"/>
</dbReference>
<dbReference type="InterPro" id="IPR024775">
    <property type="entry name" value="DinB-like"/>
</dbReference>
<dbReference type="Gene3D" id="1.20.120.450">
    <property type="entry name" value="dinb family like domain"/>
    <property type="match status" value="1"/>
</dbReference>
<sequence length="157" mass="18972">MHRIIDQLLFWIDSIPGEFRHMSELEISQRPAPQKWSKKEILGHLCDSAINNLDRFINIQYEKQPFLLTPYDQVYWVKIQGYQELPFDEVMNLWVSLNKKIINVIKNIPNEKLALQCGFENNQLITLQWLIQDYLEHMEHHLKQIFKMNEQFLKFSQ</sequence>
<name>A0A544UQ18_LYSSH</name>
<dbReference type="Proteomes" id="UP000317944">
    <property type="component" value="Unassembled WGS sequence"/>
</dbReference>
<dbReference type="InterPro" id="IPR034660">
    <property type="entry name" value="DinB/YfiT-like"/>
</dbReference>
<protein>
    <submittedName>
        <fullName evidence="2">DinB family protein</fullName>
    </submittedName>
</protein>
<evidence type="ECO:0000313" key="2">
    <source>
        <dbReference type="EMBL" id="TQR35929.1"/>
    </source>
</evidence>
<accession>A0A544UQ18</accession>
<dbReference type="EMBL" id="SADV01000004">
    <property type="protein sequence ID" value="TQR35929.1"/>
    <property type="molecule type" value="Genomic_DNA"/>
</dbReference>
<proteinExistence type="predicted"/>
<dbReference type="SUPFAM" id="SSF109854">
    <property type="entry name" value="DinB/YfiT-like putative metalloenzymes"/>
    <property type="match status" value="1"/>
</dbReference>
<dbReference type="OrthoDB" id="9793216at2"/>
<dbReference type="AlphaFoldDB" id="A0A544UQ18"/>
<reference evidence="2 3" key="1">
    <citation type="submission" date="2018-03" db="EMBL/GenBank/DDBJ databases">
        <title>Aerobic endospore-forming bacteria genome sequencing and assembly.</title>
        <authorList>
            <person name="Cavalcante D.A."/>
            <person name="Driks A."/>
            <person name="Putonti C."/>
            <person name="De-Souza M.T."/>
        </authorList>
    </citation>
    <scope>NUCLEOTIDE SEQUENCE [LARGE SCALE GENOMIC DNA]</scope>
    <source>
        <strain evidence="2 3">SDF0037</strain>
    </source>
</reference>
<feature type="domain" description="DinB-like" evidence="1">
    <location>
        <begin position="20"/>
        <end position="145"/>
    </location>
</feature>
<evidence type="ECO:0000259" key="1">
    <source>
        <dbReference type="Pfam" id="PF12867"/>
    </source>
</evidence>